<reference evidence="1 2" key="1">
    <citation type="submission" date="2018-07" db="EMBL/GenBank/DDBJ databases">
        <title>Genomic Encyclopedia of Type Strains, Phase IV (KMG-IV): sequencing the most valuable type-strain genomes for metagenomic binning, comparative biology and taxonomic classification.</title>
        <authorList>
            <person name="Goeker M."/>
        </authorList>
    </citation>
    <scope>NUCLEOTIDE SEQUENCE [LARGE SCALE GENOMIC DNA]</scope>
    <source>
        <strain evidence="1 2">DSM 101478</strain>
    </source>
</reference>
<proteinExistence type="predicted"/>
<keyword evidence="2" id="KW-1185">Reference proteome</keyword>
<protein>
    <submittedName>
        <fullName evidence="1">Uncharacterized protein</fullName>
    </submittedName>
</protein>
<dbReference type="AlphaFoldDB" id="A0A370QJM7"/>
<evidence type="ECO:0000313" key="1">
    <source>
        <dbReference type="EMBL" id="RDK88551.1"/>
    </source>
</evidence>
<name>A0A370QJM7_9FLAO</name>
<organism evidence="1 2">
    <name type="scientific">Marinirhabdus gelatinilytica</name>
    <dbReference type="NCBI Taxonomy" id="1703343"/>
    <lineage>
        <taxon>Bacteria</taxon>
        <taxon>Pseudomonadati</taxon>
        <taxon>Bacteroidota</taxon>
        <taxon>Flavobacteriia</taxon>
        <taxon>Flavobacteriales</taxon>
        <taxon>Flavobacteriaceae</taxon>
    </lineage>
</organism>
<accession>A0A370QJM7</accession>
<evidence type="ECO:0000313" key="2">
    <source>
        <dbReference type="Proteomes" id="UP000255317"/>
    </source>
</evidence>
<comment type="caution">
    <text evidence="1">The sequence shown here is derived from an EMBL/GenBank/DDBJ whole genome shotgun (WGS) entry which is preliminary data.</text>
</comment>
<sequence length="161" mass="18145">MVVLFSLYNCGNTKKTVSEIELVQNPPFSIVESYSQDWVAGTPEGGSGTKVYVKLESIPSEVDLLEVYFKDRVAQLKIRPVNSSQYVGYFMNQTIRPDIIMDSDPIKEAANNPPKKLPFNLQEGEAVIRYLNKGTIQYYKIENLESKEILAYPSSNPKGDN</sequence>
<dbReference type="Proteomes" id="UP000255317">
    <property type="component" value="Unassembled WGS sequence"/>
</dbReference>
<gene>
    <name evidence="1" type="ORF">C8D94_101425</name>
</gene>
<dbReference type="EMBL" id="QRAO01000001">
    <property type="protein sequence ID" value="RDK88551.1"/>
    <property type="molecule type" value="Genomic_DNA"/>
</dbReference>